<dbReference type="EMBL" id="JAMKOV010000003">
    <property type="protein sequence ID" value="KAI8041779.1"/>
    <property type="molecule type" value="Genomic_DNA"/>
</dbReference>
<accession>A0A9Q0BS44</accession>
<reference evidence="2" key="1">
    <citation type="journal article" date="2023" name="Genome Biol. Evol.">
        <title>Long-read-based Genome Assembly of Drosophila gunungcola Reveals Fewer Chemosensory Genes in Flower-breeding Species.</title>
        <authorList>
            <person name="Negi A."/>
            <person name="Liao B.Y."/>
            <person name="Yeh S.D."/>
        </authorList>
    </citation>
    <scope>NUCLEOTIDE SEQUENCE</scope>
    <source>
        <strain evidence="2">Sukarami</strain>
    </source>
</reference>
<dbReference type="AlphaFoldDB" id="A0A9Q0BS44"/>
<name>A0A9Q0BS44_9MUSC</name>
<comment type="caution">
    <text evidence="2">The sequence shown here is derived from an EMBL/GenBank/DDBJ whole genome shotgun (WGS) entry which is preliminary data.</text>
</comment>
<evidence type="ECO:0000313" key="3">
    <source>
        <dbReference type="Proteomes" id="UP001059596"/>
    </source>
</evidence>
<dbReference type="EMBL" id="JAMKOV010000006">
    <property type="protein sequence ID" value="KAI8039383.1"/>
    <property type="molecule type" value="Genomic_DNA"/>
</dbReference>
<sequence length="85" mass="9816">MLAFYIQTNEQSGQHQRQCGVWSEPWPNLSELNCSEHFFLGYCAQTPPARTHFSPPYSIQPTLYNPLYKHSLEILRSSGLRIAMT</sequence>
<organism evidence="2 3">
    <name type="scientific">Drosophila gunungcola</name>
    <name type="common">fruit fly</name>
    <dbReference type="NCBI Taxonomy" id="103775"/>
    <lineage>
        <taxon>Eukaryota</taxon>
        <taxon>Metazoa</taxon>
        <taxon>Ecdysozoa</taxon>
        <taxon>Arthropoda</taxon>
        <taxon>Hexapoda</taxon>
        <taxon>Insecta</taxon>
        <taxon>Pterygota</taxon>
        <taxon>Neoptera</taxon>
        <taxon>Endopterygota</taxon>
        <taxon>Diptera</taxon>
        <taxon>Brachycera</taxon>
        <taxon>Muscomorpha</taxon>
        <taxon>Ephydroidea</taxon>
        <taxon>Drosophilidae</taxon>
        <taxon>Drosophila</taxon>
        <taxon>Sophophora</taxon>
    </lineage>
</organism>
<keyword evidence="3" id="KW-1185">Reference proteome</keyword>
<evidence type="ECO:0000313" key="2">
    <source>
        <dbReference type="EMBL" id="KAI8041779.1"/>
    </source>
</evidence>
<gene>
    <name evidence="2" type="ORF">M5D96_006048</name>
    <name evidence="1" type="ORF">M5D96_008107</name>
</gene>
<dbReference type="Proteomes" id="UP001059596">
    <property type="component" value="Unassembled WGS sequence"/>
</dbReference>
<proteinExistence type="predicted"/>
<evidence type="ECO:0000313" key="1">
    <source>
        <dbReference type="EMBL" id="KAI8039383.1"/>
    </source>
</evidence>
<protein>
    <submittedName>
        <fullName evidence="2">Uncharacterized protein</fullName>
    </submittedName>
</protein>